<dbReference type="Gene3D" id="3.40.630.30">
    <property type="match status" value="1"/>
</dbReference>
<evidence type="ECO:0000256" key="1">
    <source>
        <dbReference type="ARBA" id="ARBA00022679"/>
    </source>
</evidence>
<dbReference type="EMBL" id="NPDT01000004">
    <property type="protein sequence ID" value="PJZ65615.1"/>
    <property type="molecule type" value="Genomic_DNA"/>
</dbReference>
<protein>
    <submittedName>
        <fullName evidence="4">MarR family transcriptional regulator</fullName>
    </submittedName>
</protein>
<organism evidence="4 5">
    <name type="scientific">Leptospira wolffii</name>
    <dbReference type="NCBI Taxonomy" id="409998"/>
    <lineage>
        <taxon>Bacteria</taxon>
        <taxon>Pseudomonadati</taxon>
        <taxon>Spirochaetota</taxon>
        <taxon>Spirochaetia</taxon>
        <taxon>Leptospirales</taxon>
        <taxon>Leptospiraceae</taxon>
        <taxon>Leptospira</taxon>
    </lineage>
</organism>
<dbReference type="PANTHER" id="PTHR13947:SF37">
    <property type="entry name" value="LD18367P"/>
    <property type="match status" value="1"/>
</dbReference>
<dbReference type="AlphaFoldDB" id="A0A2M9ZB16"/>
<dbReference type="SUPFAM" id="SSF55729">
    <property type="entry name" value="Acyl-CoA N-acyltransferases (Nat)"/>
    <property type="match status" value="1"/>
</dbReference>
<dbReference type="CDD" id="cd04301">
    <property type="entry name" value="NAT_SF"/>
    <property type="match status" value="1"/>
</dbReference>
<dbReference type="InterPro" id="IPR050769">
    <property type="entry name" value="NAT_camello-type"/>
</dbReference>
<dbReference type="Pfam" id="PF00583">
    <property type="entry name" value="Acetyltransf_1"/>
    <property type="match status" value="1"/>
</dbReference>
<proteinExistence type="predicted"/>
<dbReference type="SUPFAM" id="SSF46785">
    <property type="entry name" value="Winged helix' DNA-binding domain"/>
    <property type="match status" value="1"/>
</dbReference>
<dbReference type="Proteomes" id="UP000231912">
    <property type="component" value="Unassembled WGS sequence"/>
</dbReference>
<feature type="domain" description="N-acetyltransferase" evidence="3">
    <location>
        <begin position="160"/>
        <end position="303"/>
    </location>
</feature>
<dbReference type="PROSITE" id="PS50995">
    <property type="entry name" value="HTH_MARR_2"/>
    <property type="match status" value="1"/>
</dbReference>
<dbReference type="GO" id="GO:0003700">
    <property type="term" value="F:DNA-binding transcription factor activity"/>
    <property type="evidence" value="ECO:0007669"/>
    <property type="project" value="InterPro"/>
</dbReference>
<dbReference type="Pfam" id="PF01047">
    <property type="entry name" value="MarR"/>
    <property type="match status" value="1"/>
</dbReference>
<dbReference type="SMART" id="SM00347">
    <property type="entry name" value="HTH_MARR"/>
    <property type="match status" value="1"/>
</dbReference>
<sequence>MSEKSKQVYINGIREFNRYYTNVLGLLDKKFLDSDYSITEARLLFEIGNSSGITASELAKLLNIDKGYLSRILHQFEKKGFIVRSKNFQDTRILNLKLSPKGNRVFKELNIASNKRVGKLIEDFSPEEGAELLSSMSSIRRTLERREKKFLIRERKPGDLGFIVYRHAVLYAREYGFNSSFEEYVILGMADYLKSDSGYGKVWVAESEGKIIGAVAIVDSGDKNSQLRWFYTEPSHRNLGIGRKLLDKAIEYGRKRFSKISLWTLSNLPAARNLYKRSGFVLVESKPNRQWKAGLTEERWELIF</sequence>
<evidence type="ECO:0000259" key="2">
    <source>
        <dbReference type="PROSITE" id="PS50995"/>
    </source>
</evidence>
<dbReference type="InterPro" id="IPR000182">
    <property type="entry name" value="GNAT_dom"/>
</dbReference>
<dbReference type="InterPro" id="IPR036388">
    <property type="entry name" value="WH-like_DNA-bd_sf"/>
</dbReference>
<dbReference type="PANTHER" id="PTHR13947">
    <property type="entry name" value="GNAT FAMILY N-ACETYLTRANSFERASE"/>
    <property type="match status" value="1"/>
</dbReference>
<gene>
    <name evidence="4" type="ORF">CH371_11830</name>
</gene>
<dbReference type="InterPro" id="IPR000835">
    <property type="entry name" value="HTH_MarR-typ"/>
</dbReference>
<dbReference type="RefSeq" id="WP_100759074.1">
    <property type="nucleotide sequence ID" value="NZ_NPDT01000004.1"/>
</dbReference>
<evidence type="ECO:0000313" key="4">
    <source>
        <dbReference type="EMBL" id="PJZ65615.1"/>
    </source>
</evidence>
<evidence type="ECO:0000259" key="3">
    <source>
        <dbReference type="PROSITE" id="PS51186"/>
    </source>
</evidence>
<reference evidence="4 5" key="1">
    <citation type="submission" date="2017-07" db="EMBL/GenBank/DDBJ databases">
        <title>Leptospira spp. isolated from tropical soils.</title>
        <authorList>
            <person name="Thibeaux R."/>
            <person name="Iraola G."/>
            <person name="Ferres I."/>
            <person name="Bierque E."/>
            <person name="Girault D."/>
            <person name="Soupe-Gilbert M.-E."/>
            <person name="Picardeau M."/>
            <person name="Goarant C."/>
        </authorList>
    </citation>
    <scope>NUCLEOTIDE SEQUENCE [LARGE SCALE GENOMIC DNA]</scope>
    <source>
        <strain evidence="4 5">FH2-C-A2</strain>
    </source>
</reference>
<name>A0A2M9ZB16_9LEPT</name>
<dbReference type="GO" id="GO:0008080">
    <property type="term" value="F:N-acetyltransferase activity"/>
    <property type="evidence" value="ECO:0007669"/>
    <property type="project" value="InterPro"/>
</dbReference>
<dbReference type="Gene3D" id="1.10.10.10">
    <property type="entry name" value="Winged helix-like DNA-binding domain superfamily/Winged helix DNA-binding domain"/>
    <property type="match status" value="1"/>
</dbReference>
<dbReference type="PRINTS" id="PR00598">
    <property type="entry name" value="HTHMARR"/>
</dbReference>
<dbReference type="InterPro" id="IPR016181">
    <property type="entry name" value="Acyl_CoA_acyltransferase"/>
</dbReference>
<comment type="caution">
    <text evidence="4">The sequence shown here is derived from an EMBL/GenBank/DDBJ whole genome shotgun (WGS) entry which is preliminary data.</text>
</comment>
<dbReference type="PROSITE" id="PS51186">
    <property type="entry name" value="GNAT"/>
    <property type="match status" value="1"/>
</dbReference>
<feature type="domain" description="HTH marR-type" evidence="2">
    <location>
        <begin position="1"/>
        <end position="141"/>
    </location>
</feature>
<evidence type="ECO:0000313" key="5">
    <source>
        <dbReference type="Proteomes" id="UP000231912"/>
    </source>
</evidence>
<keyword evidence="1" id="KW-0808">Transferase</keyword>
<accession>A0A2M9ZB16</accession>
<dbReference type="InterPro" id="IPR036390">
    <property type="entry name" value="WH_DNA-bd_sf"/>
</dbReference>